<reference evidence="10 11" key="1">
    <citation type="submission" date="2018-11" db="EMBL/GenBank/DDBJ databases">
        <authorList>
            <person name="Li F."/>
        </authorList>
    </citation>
    <scope>NUCLEOTIDE SEQUENCE [LARGE SCALE GENOMIC DNA]</scope>
    <source>
        <strain evidence="10 11">Gsoil 097</strain>
    </source>
</reference>
<dbReference type="InterPro" id="IPR036250">
    <property type="entry name" value="AcylCo_DH-like_C"/>
</dbReference>
<dbReference type="InterPro" id="IPR046373">
    <property type="entry name" value="Acyl-CoA_Oxase/DH_mid-dom_sf"/>
</dbReference>
<proteinExistence type="inferred from homology"/>
<keyword evidence="11" id="KW-1185">Reference proteome</keyword>
<dbReference type="OrthoDB" id="4577375at2"/>
<keyword evidence="5 6" id="KW-0560">Oxidoreductase</keyword>
<dbReference type="PANTHER" id="PTHR43292">
    <property type="entry name" value="ACYL-COA DEHYDROGENASE"/>
    <property type="match status" value="1"/>
</dbReference>
<keyword evidence="3 6" id="KW-0285">Flavoprotein</keyword>
<dbReference type="Pfam" id="PF02771">
    <property type="entry name" value="Acyl-CoA_dh_N"/>
    <property type="match status" value="1"/>
</dbReference>
<dbReference type="AlphaFoldDB" id="A0A3N0CFY4"/>
<dbReference type="InterPro" id="IPR037069">
    <property type="entry name" value="AcylCoA_DH/ox_N_sf"/>
</dbReference>
<comment type="similarity">
    <text evidence="2 6">Belongs to the acyl-CoA dehydrogenase family.</text>
</comment>
<evidence type="ECO:0000313" key="10">
    <source>
        <dbReference type="EMBL" id="RNL62357.1"/>
    </source>
</evidence>
<dbReference type="FunFam" id="2.40.110.10:FF:000011">
    <property type="entry name" value="Acyl-CoA dehydrogenase FadE34"/>
    <property type="match status" value="1"/>
</dbReference>
<dbReference type="GO" id="GO:0016627">
    <property type="term" value="F:oxidoreductase activity, acting on the CH-CH group of donors"/>
    <property type="evidence" value="ECO:0007669"/>
    <property type="project" value="InterPro"/>
</dbReference>
<dbReference type="Proteomes" id="UP000267128">
    <property type="component" value="Unassembled WGS sequence"/>
</dbReference>
<dbReference type="RefSeq" id="WP_123227653.1">
    <property type="nucleotide sequence ID" value="NZ_RJSE01000007.1"/>
</dbReference>
<dbReference type="PANTHER" id="PTHR43292:SF3">
    <property type="entry name" value="ACYL-COA DEHYDROGENASE FADE29"/>
    <property type="match status" value="1"/>
</dbReference>
<gene>
    <name evidence="10" type="ORF">EFK50_11305</name>
</gene>
<dbReference type="InterPro" id="IPR013786">
    <property type="entry name" value="AcylCoA_DH/ox_N"/>
</dbReference>
<dbReference type="InterPro" id="IPR009100">
    <property type="entry name" value="AcylCoA_DH/oxidase_NM_dom_sf"/>
</dbReference>
<comment type="caution">
    <text evidence="10">The sequence shown here is derived from an EMBL/GenBank/DDBJ whole genome shotgun (WGS) entry which is preliminary data.</text>
</comment>
<dbReference type="InterPro" id="IPR006091">
    <property type="entry name" value="Acyl-CoA_Oxase/DH_mid-dom"/>
</dbReference>
<evidence type="ECO:0000256" key="1">
    <source>
        <dbReference type="ARBA" id="ARBA00001974"/>
    </source>
</evidence>
<evidence type="ECO:0000256" key="2">
    <source>
        <dbReference type="ARBA" id="ARBA00009347"/>
    </source>
</evidence>
<name>A0A3N0CFY4_9ACTN</name>
<dbReference type="EMBL" id="RJSE01000007">
    <property type="protein sequence ID" value="RNL62357.1"/>
    <property type="molecule type" value="Genomic_DNA"/>
</dbReference>
<comment type="cofactor">
    <cofactor evidence="1 6">
        <name>FAD</name>
        <dbReference type="ChEBI" id="CHEBI:57692"/>
    </cofactor>
</comment>
<evidence type="ECO:0000259" key="9">
    <source>
        <dbReference type="Pfam" id="PF02771"/>
    </source>
</evidence>
<sequence length="407" mass="44020">MDSTAVDSLGLRLDDLDRAWAQELGAWLAQHWPAHRAAIRAAAPTERDGALRAWQSELAEARYAAIGWPEEFGGRAATTTQQLLFHLALGEHRAMPATGRIGLNLCGPTLISHGTPEQQELFLRPMLHGEHLWCQGFSEPDAGSDLASLRTRGVVDGEELVITGQKIWTSGADRADWMFALVRTDPAAAKRDGISFVLVPMDAAGVDVRPIRQISGDSGFSEVFLDEVRVPLANVVGGLDNGWSVTRTTLANERAVLFLGQQVALTSTMRKIVAQAKEDLPGRPRAAADPALRDRIAGAWIETELVRINGMRNLAKVLDGQNPGPEGAMSKLFGQHVEQHVHELALDLGGGAAVLERGAEDAPYDGKWALGWLRTRASTIGGGTSEIQRNILAERVLGMPRDPWADA</sequence>
<evidence type="ECO:0000256" key="3">
    <source>
        <dbReference type="ARBA" id="ARBA00022630"/>
    </source>
</evidence>
<dbReference type="Pfam" id="PF02770">
    <property type="entry name" value="Acyl-CoA_dh_M"/>
    <property type="match status" value="1"/>
</dbReference>
<dbReference type="Gene3D" id="2.40.110.10">
    <property type="entry name" value="Butyryl-CoA Dehydrogenase, subunit A, domain 2"/>
    <property type="match status" value="1"/>
</dbReference>
<dbReference type="GO" id="GO:0005886">
    <property type="term" value="C:plasma membrane"/>
    <property type="evidence" value="ECO:0007669"/>
    <property type="project" value="TreeGrafter"/>
</dbReference>
<feature type="domain" description="Acyl-CoA dehydrogenase/oxidase N-terminal" evidence="9">
    <location>
        <begin position="26"/>
        <end position="130"/>
    </location>
</feature>
<feature type="domain" description="Acyl-CoA oxidase/dehydrogenase middle" evidence="8">
    <location>
        <begin position="134"/>
        <end position="227"/>
    </location>
</feature>
<evidence type="ECO:0000256" key="5">
    <source>
        <dbReference type="ARBA" id="ARBA00023002"/>
    </source>
</evidence>
<protein>
    <submittedName>
        <fullName evidence="10">Acyl-CoA dehydrogenase</fullName>
    </submittedName>
</protein>
<evidence type="ECO:0000256" key="6">
    <source>
        <dbReference type="RuleBase" id="RU362125"/>
    </source>
</evidence>
<dbReference type="Gene3D" id="1.20.140.10">
    <property type="entry name" value="Butyryl-CoA Dehydrogenase, subunit A, domain 3"/>
    <property type="match status" value="1"/>
</dbReference>
<accession>A0A3N0CFY4</accession>
<organism evidence="10 11">
    <name type="scientific">Nocardioides marmoriginsengisoli</name>
    <dbReference type="NCBI Taxonomy" id="661483"/>
    <lineage>
        <taxon>Bacteria</taxon>
        <taxon>Bacillati</taxon>
        <taxon>Actinomycetota</taxon>
        <taxon>Actinomycetes</taxon>
        <taxon>Propionibacteriales</taxon>
        <taxon>Nocardioidaceae</taxon>
        <taxon>Nocardioides</taxon>
    </lineage>
</organism>
<keyword evidence="4 6" id="KW-0274">FAD</keyword>
<evidence type="ECO:0000313" key="11">
    <source>
        <dbReference type="Proteomes" id="UP000267128"/>
    </source>
</evidence>
<dbReference type="Pfam" id="PF00441">
    <property type="entry name" value="Acyl-CoA_dh_1"/>
    <property type="match status" value="1"/>
</dbReference>
<dbReference type="Gene3D" id="1.10.540.10">
    <property type="entry name" value="Acyl-CoA dehydrogenase/oxidase, N-terminal domain"/>
    <property type="match status" value="1"/>
</dbReference>
<evidence type="ECO:0000256" key="4">
    <source>
        <dbReference type="ARBA" id="ARBA00022827"/>
    </source>
</evidence>
<dbReference type="SUPFAM" id="SSF56645">
    <property type="entry name" value="Acyl-CoA dehydrogenase NM domain-like"/>
    <property type="match status" value="1"/>
</dbReference>
<dbReference type="GO" id="GO:0050660">
    <property type="term" value="F:flavin adenine dinucleotide binding"/>
    <property type="evidence" value="ECO:0007669"/>
    <property type="project" value="InterPro"/>
</dbReference>
<feature type="domain" description="Acyl-CoA dehydrogenase/oxidase C-terminal" evidence="7">
    <location>
        <begin position="241"/>
        <end position="397"/>
    </location>
</feature>
<dbReference type="SUPFAM" id="SSF47203">
    <property type="entry name" value="Acyl-CoA dehydrogenase C-terminal domain-like"/>
    <property type="match status" value="1"/>
</dbReference>
<evidence type="ECO:0000259" key="8">
    <source>
        <dbReference type="Pfam" id="PF02770"/>
    </source>
</evidence>
<dbReference type="InterPro" id="IPR052161">
    <property type="entry name" value="Mycobact_Acyl-CoA_DH"/>
</dbReference>
<dbReference type="InterPro" id="IPR009075">
    <property type="entry name" value="AcylCo_DH/oxidase_C"/>
</dbReference>
<evidence type="ECO:0000259" key="7">
    <source>
        <dbReference type="Pfam" id="PF00441"/>
    </source>
</evidence>